<dbReference type="EMBL" id="CP016359">
    <property type="protein sequence ID" value="APU68336.1"/>
    <property type="molecule type" value="Genomic_DNA"/>
</dbReference>
<organism evidence="1 2">
    <name type="scientific">Christiangramia flava JLT2011</name>
    <dbReference type="NCBI Taxonomy" id="1229726"/>
    <lineage>
        <taxon>Bacteria</taxon>
        <taxon>Pseudomonadati</taxon>
        <taxon>Bacteroidota</taxon>
        <taxon>Flavobacteriia</taxon>
        <taxon>Flavobacteriales</taxon>
        <taxon>Flavobacteriaceae</taxon>
        <taxon>Christiangramia</taxon>
    </lineage>
</organism>
<evidence type="ECO:0000313" key="2">
    <source>
        <dbReference type="Proteomes" id="UP000186230"/>
    </source>
</evidence>
<accession>A0A1L7I419</accession>
<dbReference type="Proteomes" id="UP000186230">
    <property type="component" value="Chromosome"/>
</dbReference>
<dbReference type="STRING" id="1229726.GRFL_1612"/>
<dbReference type="OrthoDB" id="1367298at2"/>
<evidence type="ECO:0000313" key="1">
    <source>
        <dbReference type="EMBL" id="APU68336.1"/>
    </source>
</evidence>
<sequence length="71" mass="7832">MKFGGTFWLAVSSALLVALTILAYFGGAFPLAFFTMLSGQACLLIAVYRVLREPYTGSKTFDDFYEDHPSP</sequence>
<dbReference type="KEGG" id="gfl:GRFL_1612"/>
<gene>
    <name evidence="1" type="ORF">GRFL_1612</name>
</gene>
<dbReference type="RefSeq" id="WP_083644122.1">
    <property type="nucleotide sequence ID" value="NZ_AMRU01000001.1"/>
</dbReference>
<protein>
    <submittedName>
        <fullName evidence="1">Uncharacterized protein</fullName>
    </submittedName>
</protein>
<dbReference type="AlphaFoldDB" id="A0A1L7I419"/>
<name>A0A1L7I419_9FLAO</name>
<proteinExistence type="predicted"/>
<keyword evidence="2" id="KW-1185">Reference proteome</keyword>
<reference evidence="1 2" key="1">
    <citation type="submission" date="2016-07" db="EMBL/GenBank/DDBJ databases">
        <title>Multi-omics approach to identify versatile polysaccharide utilization systems of a marine flavobacterium Gramella flava.</title>
        <authorList>
            <person name="Tang K."/>
        </authorList>
    </citation>
    <scope>NUCLEOTIDE SEQUENCE [LARGE SCALE GENOMIC DNA]</scope>
    <source>
        <strain evidence="1 2">JLT2011</strain>
    </source>
</reference>